<organism evidence="1 2">
    <name type="scientific">Deinococcus radiotolerans</name>
    <dbReference type="NCBI Taxonomy" id="1309407"/>
    <lineage>
        <taxon>Bacteria</taxon>
        <taxon>Thermotogati</taxon>
        <taxon>Deinococcota</taxon>
        <taxon>Deinococci</taxon>
        <taxon>Deinococcales</taxon>
        <taxon>Deinococcaceae</taxon>
        <taxon>Deinococcus</taxon>
    </lineage>
</organism>
<keyword evidence="2" id="KW-1185">Reference proteome</keyword>
<proteinExistence type="predicted"/>
<protein>
    <submittedName>
        <fullName evidence="1">Uncharacterized protein</fullName>
    </submittedName>
</protein>
<evidence type="ECO:0000313" key="1">
    <source>
        <dbReference type="EMBL" id="GGK99642.1"/>
    </source>
</evidence>
<sequence length="70" mass="7344">MLCRPYREQAAARGYARAAALCFPYCGKQVRPSPYRLFTGQPVQLALALGTLDLFGGVKGGEAPAGQVGG</sequence>
<dbReference type="Proteomes" id="UP000604341">
    <property type="component" value="Unassembled WGS sequence"/>
</dbReference>
<evidence type="ECO:0000313" key="2">
    <source>
        <dbReference type="Proteomes" id="UP000604341"/>
    </source>
</evidence>
<accession>A0ABQ2FJX3</accession>
<reference evidence="2" key="1">
    <citation type="journal article" date="2019" name="Int. J. Syst. Evol. Microbiol.">
        <title>The Global Catalogue of Microorganisms (GCM) 10K type strain sequencing project: providing services to taxonomists for standard genome sequencing and annotation.</title>
        <authorList>
            <consortium name="The Broad Institute Genomics Platform"/>
            <consortium name="The Broad Institute Genome Sequencing Center for Infectious Disease"/>
            <person name="Wu L."/>
            <person name="Ma J."/>
        </authorList>
    </citation>
    <scope>NUCLEOTIDE SEQUENCE [LARGE SCALE GENOMIC DNA]</scope>
    <source>
        <strain evidence="2">JCM 19173</strain>
    </source>
</reference>
<name>A0ABQ2FJX3_9DEIO</name>
<gene>
    <name evidence="1" type="ORF">GCM10010844_17410</name>
</gene>
<comment type="caution">
    <text evidence="1">The sequence shown here is derived from an EMBL/GenBank/DDBJ whole genome shotgun (WGS) entry which is preliminary data.</text>
</comment>
<dbReference type="EMBL" id="BMPE01000003">
    <property type="protein sequence ID" value="GGK99642.1"/>
    <property type="molecule type" value="Genomic_DNA"/>
</dbReference>